<sequence>MDARSATRRPLSRRALLTFVWVGAFVILGLVGLRLHSAEAVGVPVVAQAPTVAEISESAASVPVASDGEKHTAHGNLLQSWHLDLLAICMLAMLASMLLLGLFLRRPCQRPHLRRLRELAVEVPRAPDRTQPLLLLLSISRT</sequence>
<feature type="transmembrane region" description="Helical" evidence="1">
    <location>
        <begin position="15"/>
        <end position="35"/>
    </location>
</feature>
<dbReference type="Proteomes" id="UP000289260">
    <property type="component" value="Chromosome"/>
</dbReference>
<keyword evidence="1" id="KW-0812">Transmembrane</keyword>
<dbReference type="AlphaFoldDB" id="A0A4V0Z1T8"/>
<name>A0A4V0Z1T8_9MICO</name>
<organism evidence="2 3">
    <name type="scientific">Leucobacter triazinivorans</name>
    <dbReference type="NCBI Taxonomy" id="1784719"/>
    <lineage>
        <taxon>Bacteria</taxon>
        <taxon>Bacillati</taxon>
        <taxon>Actinomycetota</taxon>
        <taxon>Actinomycetes</taxon>
        <taxon>Micrococcales</taxon>
        <taxon>Microbacteriaceae</taxon>
        <taxon>Leucobacter</taxon>
    </lineage>
</organism>
<dbReference type="RefSeq" id="WP_130110686.1">
    <property type="nucleotide sequence ID" value="NZ_CP035806.1"/>
</dbReference>
<gene>
    <name evidence="2" type="ORF">EVS81_12585</name>
</gene>
<protein>
    <submittedName>
        <fullName evidence="2">Uncharacterized protein</fullName>
    </submittedName>
</protein>
<keyword evidence="1" id="KW-0472">Membrane</keyword>
<evidence type="ECO:0000256" key="1">
    <source>
        <dbReference type="SAM" id="Phobius"/>
    </source>
</evidence>
<reference evidence="2 3" key="1">
    <citation type="submission" date="2019-02" db="EMBL/GenBank/DDBJ databases">
        <authorList>
            <person name="Sun L."/>
            <person name="Pan D."/>
            <person name="Wu X."/>
        </authorList>
    </citation>
    <scope>NUCLEOTIDE SEQUENCE [LARGE SCALE GENOMIC DNA]</scope>
    <source>
        <strain evidence="2 3">JW-1</strain>
    </source>
</reference>
<feature type="transmembrane region" description="Helical" evidence="1">
    <location>
        <begin position="85"/>
        <end position="104"/>
    </location>
</feature>
<evidence type="ECO:0000313" key="3">
    <source>
        <dbReference type="Proteomes" id="UP000289260"/>
    </source>
</evidence>
<keyword evidence="3" id="KW-1185">Reference proteome</keyword>
<evidence type="ECO:0000313" key="2">
    <source>
        <dbReference type="EMBL" id="QBE49559.1"/>
    </source>
</evidence>
<keyword evidence="1" id="KW-1133">Transmembrane helix</keyword>
<dbReference type="KEGG" id="ltr:EVS81_12585"/>
<dbReference type="OrthoDB" id="4991390at2"/>
<proteinExistence type="predicted"/>
<accession>A0A4V0Z1T8</accession>
<dbReference type="EMBL" id="CP035806">
    <property type="protein sequence ID" value="QBE49559.1"/>
    <property type="molecule type" value="Genomic_DNA"/>
</dbReference>